<dbReference type="PROSITE" id="PS00885">
    <property type="entry name" value="EPSP_SYNTHASE_2"/>
    <property type="match status" value="1"/>
</dbReference>
<dbReference type="UniPathway" id="UPA00053">
    <property type="reaction ID" value="UER00089"/>
</dbReference>
<comment type="similarity">
    <text evidence="3 9">Belongs to the EPSP synthase family.</text>
</comment>
<dbReference type="Proteomes" id="UP000188184">
    <property type="component" value="Chromosome"/>
</dbReference>
<comment type="pathway">
    <text evidence="2 9">Metabolic intermediate biosynthesis; chorismate biosynthesis; chorismate from D-erythrose 4-phosphate and phosphoenolpyruvate: step 6/7.</text>
</comment>
<evidence type="ECO:0000259" key="10">
    <source>
        <dbReference type="Pfam" id="PF00275"/>
    </source>
</evidence>
<dbReference type="SUPFAM" id="SSF55205">
    <property type="entry name" value="EPT/RTPC-like"/>
    <property type="match status" value="1"/>
</dbReference>
<dbReference type="InterPro" id="IPR006264">
    <property type="entry name" value="EPSP_synthase"/>
</dbReference>
<feature type="binding site" evidence="9">
    <location>
        <position position="166"/>
    </location>
    <ligand>
        <name>3-phosphoshikimate</name>
        <dbReference type="ChEBI" id="CHEBI:145989"/>
    </ligand>
</feature>
<dbReference type="InterPro" id="IPR013792">
    <property type="entry name" value="RNA3'P_cycl/enolpyr_Trfase_a/b"/>
</dbReference>
<name>A0A1Q2L155_9BACL</name>
<dbReference type="EC" id="2.5.1.19" evidence="9"/>
<evidence type="ECO:0000313" key="12">
    <source>
        <dbReference type="Proteomes" id="UP000188184"/>
    </source>
</evidence>
<proteinExistence type="inferred from homology"/>
<dbReference type="FunFam" id="3.65.10.10:FF:000006">
    <property type="entry name" value="3-phosphoshikimate 1-carboxyvinyltransferase"/>
    <property type="match status" value="1"/>
</dbReference>
<dbReference type="PROSITE" id="PS00104">
    <property type="entry name" value="EPSP_SYNTHASE_1"/>
    <property type="match status" value="1"/>
</dbReference>
<dbReference type="FunFam" id="3.65.10.10:FF:000005">
    <property type="entry name" value="3-phosphoshikimate 1-carboxyvinyltransferase"/>
    <property type="match status" value="1"/>
</dbReference>
<evidence type="ECO:0000256" key="1">
    <source>
        <dbReference type="ARBA" id="ARBA00002174"/>
    </source>
</evidence>
<dbReference type="GO" id="GO:0008652">
    <property type="term" value="P:amino acid biosynthetic process"/>
    <property type="evidence" value="ECO:0007669"/>
    <property type="project" value="UniProtKB-KW"/>
</dbReference>
<dbReference type="KEGG" id="pmar:B0X71_11415"/>
<dbReference type="GO" id="GO:0005737">
    <property type="term" value="C:cytoplasm"/>
    <property type="evidence" value="ECO:0007669"/>
    <property type="project" value="UniProtKB-SubCell"/>
</dbReference>
<feature type="binding site" evidence="9">
    <location>
        <position position="20"/>
    </location>
    <ligand>
        <name>3-phosphoshikimate</name>
        <dbReference type="ChEBI" id="CHEBI:145989"/>
    </ligand>
</feature>
<feature type="binding site" evidence="9">
    <location>
        <position position="166"/>
    </location>
    <ligand>
        <name>phosphoenolpyruvate</name>
        <dbReference type="ChEBI" id="CHEBI:58702"/>
    </ligand>
</feature>
<comment type="subcellular location">
    <subcellularLocation>
        <location evidence="9">Cytoplasm</location>
    </subcellularLocation>
</comment>
<comment type="caution">
    <text evidence="9">Lacks conserved residue(s) required for the propagation of feature annotation.</text>
</comment>
<dbReference type="PANTHER" id="PTHR21090:SF5">
    <property type="entry name" value="PENTAFUNCTIONAL AROM POLYPEPTIDE"/>
    <property type="match status" value="1"/>
</dbReference>
<evidence type="ECO:0000256" key="4">
    <source>
        <dbReference type="ARBA" id="ARBA00022490"/>
    </source>
</evidence>
<evidence type="ECO:0000256" key="7">
    <source>
        <dbReference type="ARBA" id="ARBA00023141"/>
    </source>
</evidence>
<evidence type="ECO:0000256" key="6">
    <source>
        <dbReference type="ARBA" id="ARBA00022679"/>
    </source>
</evidence>
<evidence type="ECO:0000256" key="9">
    <source>
        <dbReference type="HAMAP-Rule" id="MF_00210"/>
    </source>
</evidence>
<feature type="binding site" evidence="9">
    <location>
        <position position="342"/>
    </location>
    <ligand>
        <name>phosphoenolpyruvate</name>
        <dbReference type="ChEBI" id="CHEBI:58702"/>
    </ligand>
</feature>
<feature type="binding site" evidence="9">
    <location>
        <position position="164"/>
    </location>
    <ligand>
        <name>3-phosphoshikimate</name>
        <dbReference type="ChEBI" id="CHEBI:145989"/>
    </ligand>
</feature>
<feature type="binding site" evidence="9">
    <location>
        <position position="119"/>
    </location>
    <ligand>
        <name>phosphoenolpyruvate</name>
        <dbReference type="ChEBI" id="CHEBI:58702"/>
    </ligand>
</feature>
<dbReference type="NCBIfam" id="TIGR01356">
    <property type="entry name" value="aroA"/>
    <property type="match status" value="1"/>
</dbReference>
<dbReference type="HAMAP" id="MF_00210">
    <property type="entry name" value="EPSP_synth"/>
    <property type="match status" value="1"/>
</dbReference>
<feature type="binding site" evidence="9">
    <location>
        <position position="384"/>
    </location>
    <ligand>
        <name>phosphoenolpyruvate</name>
        <dbReference type="ChEBI" id="CHEBI:58702"/>
    </ligand>
</feature>
<evidence type="ECO:0000256" key="8">
    <source>
        <dbReference type="ARBA" id="ARBA00044633"/>
    </source>
</evidence>
<dbReference type="GO" id="GO:0009423">
    <property type="term" value="P:chorismate biosynthetic process"/>
    <property type="evidence" value="ECO:0007669"/>
    <property type="project" value="UniProtKB-UniRule"/>
</dbReference>
<dbReference type="Pfam" id="PF00275">
    <property type="entry name" value="EPSP_synthase"/>
    <property type="match status" value="1"/>
</dbReference>
<feature type="binding site" evidence="9">
    <location>
        <position position="19"/>
    </location>
    <ligand>
        <name>3-phosphoshikimate</name>
        <dbReference type="ChEBI" id="CHEBI:145989"/>
    </ligand>
</feature>
<dbReference type="EMBL" id="CP019640">
    <property type="protein sequence ID" value="AQQ53622.1"/>
    <property type="molecule type" value="Genomic_DNA"/>
</dbReference>
<evidence type="ECO:0000256" key="3">
    <source>
        <dbReference type="ARBA" id="ARBA00009948"/>
    </source>
</evidence>
<dbReference type="InterPro" id="IPR036968">
    <property type="entry name" value="Enolpyruvate_Tfrase_sf"/>
</dbReference>
<feature type="binding site" evidence="9">
    <location>
        <position position="311"/>
    </location>
    <ligand>
        <name>3-phosphoshikimate</name>
        <dbReference type="ChEBI" id="CHEBI:145989"/>
    </ligand>
</feature>
<keyword evidence="7 9" id="KW-0057">Aromatic amino acid biosynthesis</keyword>
<evidence type="ECO:0000256" key="5">
    <source>
        <dbReference type="ARBA" id="ARBA00022605"/>
    </source>
</evidence>
<dbReference type="GO" id="GO:0003866">
    <property type="term" value="F:3-phosphoshikimate 1-carboxyvinyltransferase activity"/>
    <property type="evidence" value="ECO:0007669"/>
    <property type="project" value="UniProtKB-UniRule"/>
</dbReference>
<dbReference type="PANTHER" id="PTHR21090">
    <property type="entry name" value="AROM/DEHYDROQUINATE SYNTHASE"/>
    <property type="match status" value="1"/>
</dbReference>
<evidence type="ECO:0000313" key="11">
    <source>
        <dbReference type="EMBL" id="AQQ53622.1"/>
    </source>
</evidence>
<evidence type="ECO:0000256" key="2">
    <source>
        <dbReference type="ARBA" id="ARBA00004811"/>
    </source>
</evidence>
<dbReference type="InterPro" id="IPR001986">
    <property type="entry name" value="Enolpyruvate_Tfrase_dom"/>
</dbReference>
<comment type="catalytic activity">
    <reaction evidence="8">
        <text>3-phosphoshikimate + phosphoenolpyruvate = 5-O-(1-carboxyvinyl)-3-phosphoshikimate + phosphate</text>
        <dbReference type="Rhea" id="RHEA:21256"/>
        <dbReference type="ChEBI" id="CHEBI:43474"/>
        <dbReference type="ChEBI" id="CHEBI:57701"/>
        <dbReference type="ChEBI" id="CHEBI:58702"/>
        <dbReference type="ChEBI" id="CHEBI:145989"/>
        <dbReference type="EC" id="2.5.1.19"/>
    </reaction>
    <physiologicalReaction direction="left-to-right" evidence="8">
        <dbReference type="Rhea" id="RHEA:21257"/>
    </physiologicalReaction>
</comment>
<keyword evidence="4 9" id="KW-0963">Cytoplasm</keyword>
<feature type="binding site" evidence="9">
    <location>
        <position position="91"/>
    </location>
    <ligand>
        <name>phosphoenolpyruvate</name>
        <dbReference type="ChEBI" id="CHEBI:58702"/>
    </ligand>
</feature>
<keyword evidence="5 9" id="KW-0028">Amino-acid biosynthesis</keyword>
<feature type="binding site" evidence="9">
    <location>
        <position position="19"/>
    </location>
    <ligand>
        <name>phosphoenolpyruvate</name>
        <dbReference type="ChEBI" id="CHEBI:58702"/>
    </ligand>
</feature>
<feature type="domain" description="Enolpyruvate transferase" evidence="10">
    <location>
        <begin position="6"/>
        <end position="419"/>
    </location>
</feature>
<sequence length="428" mass="45204">MALNDKAPLTGTVQVPGDKSISHRAIMFGAMAEGTTTVEGFLPGDDCLSTISCFRQLGVSVEQNGTDVTVTSPGMHGWTEPADILDTGNSGTTTRLMLGILAGTDFHSVLNGDASIAKRPMGRVIDPLRQMGADIRGRSGGTMTPLAVTGSSLQAIDYDMPVASAQVKSAILLAAIWAEGTTAIREKLPSRNHTEILLPQFGVPVDQQDGVIRLTGGLKMTPAHVSVPGDISSAAFFIAAALMVPDSEIRLTNVGVNPTRTGILEAVRQMGGEIETEDATEGAELAATLTVRASKLKSTEISGALIPRLIDELPIIALLATQAEGTTVIRDAEELRVKETDRIQSVVTGLKKLGADAEATSDGMIIKGPVRLRGAQVDSFGDHRLGMTWAVASLIADGDVDIINKECISVSYPTFFEHLHTLQNRLSE</sequence>
<accession>A0A1Q2L155</accession>
<reference evidence="11 12" key="1">
    <citation type="submission" date="2017-02" db="EMBL/GenBank/DDBJ databases">
        <title>The complete genomic sequence of a novel cold adapted crude oil-degrading bacterium Planococcus qaidamina Y42.</title>
        <authorList>
            <person name="Yang R."/>
        </authorList>
    </citation>
    <scope>NUCLEOTIDE SEQUENCE [LARGE SCALE GENOMIC DNA]</scope>
    <source>
        <strain evidence="11 12">Y42</strain>
    </source>
</reference>
<feature type="binding site" evidence="9">
    <location>
        <position position="338"/>
    </location>
    <ligand>
        <name>3-phosphoshikimate</name>
        <dbReference type="ChEBI" id="CHEBI:145989"/>
    </ligand>
</feature>
<organism evidence="11 12">
    <name type="scientific">Planococcus lenghuensis</name>
    <dbReference type="NCBI Taxonomy" id="2213202"/>
    <lineage>
        <taxon>Bacteria</taxon>
        <taxon>Bacillati</taxon>
        <taxon>Bacillota</taxon>
        <taxon>Bacilli</taxon>
        <taxon>Bacillales</taxon>
        <taxon>Caryophanaceae</taxon>
        <taxon>Planococcus</taxon>
    </lineage>
</organism>
<comment type="function">
    <text evidence="1 9">Catalyzes the transfer of the enolpyruvyl moiety of phosphoenolpyruvate (PEP) to the 5-hydroxyl of shikimate-3-phosphate (S3P) to produce enolpyruvyl shikimate-3-phosphate and inorganic phosphate.</text>
</comment>
<dbReference type="GO" id="GO:0009073">
    <property type="term" value="P:aromatic amino acid family biosynthetic process"/>
    <property type="evidence" value="ECO:0007669"/>
    <property type="project" value="UniProtKB-KW"/>
</dbReference>
<gene>
    <name evidence="9" type="primary">aroA</name>
    <name evidence="11" type="ORF">B0X71_11415</name>
</gene>
<protein>
    <recommendedName>
        <fullName evidence="9">3-phosphoshikimate 1-carboxyvinyltransferase</fullName>
        <ecNumber evidence="9">2.5.1.19</ecNumber>
    </recommendedName>
    <alternativeName>
        <fullName evidence="9">5-enolpyruvylshikimate-3-phosphate synthase</fullName>
        <shortName evidence="9">EPSP synthase</shortName>
        <shortName evidence="9">EPSPS</shortName>
    </alternativeName>
</protein>
<keyword evidence="12" id="KW-1185">Reference proteome</keyword>
<dbReference type="RefSeq" id="WP_077589520.1">
    <property type="nucleotide sequence ID" value="NZ_CP019640.1"/>
</dbReference>
<dbReference type="OrthoDB" id="9809920at2"/>
<keyword evidence="6 9" id="KW-0808">Transferase</keyword>
<dbReference type="AlphaFoldDB" id="A0A1Q2L155"/>
<feature type="binding site" evidence="9">
    <location>
        <position position="24"/>
    </location>
    <ligand>
        <name>3-phosphoshikimate</name>
        <dbReference type="ChEBI" id="CHEBI:145989"/>
    </ligand>
</feature>
<feature type="active site" description="Proton acceptor" evidence="9">
    <location>
        <position position="311"/>
    </location>
</feature>
<dbReference type="PIRSF" id="PIRSF000505">
    <property type="entry name" value="EPSPS"/>
    <property type="match status" value="1"/>
</dbReference>
<dbReference type="InterPro" id="IPR023193">
    <property type="entry name" value="EPSP_synthase_CS"/>
</dbReference>
<dbReference type="Gene3D" id="3.65.10.10">
    <property type="entry name" value="Enolpyruvate transferase domain"/>
    <property type="match status" value="2"/>
</dbReference>
<comment type="subunit">
    <text evidence="9">Monomer.</text>
</comment>
<dbReference type="CDD" id="cd01556">
    <property type="entry name" value="EPSP_synthase"/>
    <property type="match status" value="1"/>
</dbReference>